<evidence type="ECO:0000259" key="2">
    <source>
        <dbReference type="Pfam" id="PF20906"/>
    </source>
</evidence>
<dbReference type="AlphaFoldDB" id="A0A9D2KLA3"/>
<organism evidence="3 4">
    <name type="scientific">Candidatus Mailhella merdigallinarum</name>
    <dbReference type="NCBI Taxonomy" id="2838658"/>
    <lineage>
        <taxon>Bacteria</taxon>
        <taxon>Pseudomonadati</taxon>
        <taxon>Thermodesulfobacteriota</taxon>
        <taxon>Desulfovibrionia</taxon>
        <taxon>Desulfovibrionales</taxon>
        <taxon>Desulfovibrionaceae</taxon>
        <taxon>Mailhella</taxon>
    </lineage>
</organism>
<feature type="domain" description="S-Me-THD N-terminal" evidence="1">
    <location>
        <begin position="10"/>
        <end position="177"/>
    </location>
</feature>
<reference evidence="3" key="2">
    <citation type="submission" date="2021-04" db="EMBL/GenBank/DDBJ databases">
        <authorList>
            <person name="Gilroy R."/>
        </authorList>
    </citation>
    <scope>NUCLEOTIDE SEQUENCE</scope>
    <source>
        <strain evidence="3">CHK186-16707</strain>
    </source>
</reference>
<dbReference type="SUPFAM" id="SSF160991">
    <property type="entry name" value="CV3147-like"/>
    <property type="match status" value="1"/>
</dbReference>
<dbReference type="InterPro" id="IPR027479">
    <property type="entry name" value="S-Me-THD_N_sf"/>
</dbReference>
<dbReference type="Gene3D" id="2.40.390.10">
    <property type="entry name" value="CV3147-like"/>
    <property type="match status" value="1"/>
</dbReference>
<feature type="domain" description="S-Me-THD-like C-terminal" evidence="2">
    <location>
        <begin position="186"/>
        <end position="370"/>
    </location>
</feature>
<accession>A0A9D2KLA3</accession>
<gene>
    <name evidence="3" type="ORF">H9962_05110</name>
</gene>
<dbReference type="InterPro" id="IPR010318">
    <property type="entry name" value="S-Me-THD_N"/>
</dbReference>
<evidence type="ECO:0000313" key="3">
    <source>
        <dbReference type="EMBL" id="HJA08551.1"/>
    </source>
</evidence>
<dbReference type="EMBL" id="DXAN01000017">
    <property type="protein sequence ID" value="HJA08551.1"/>
    <property type="molecule type" value="Genomic_DNA"/>
</dbReference>
<dbReference type="Pfam" id="PF06032">
    <property type="entry name" value="S-Me-THD_N"/>
    <property type="match status" value="1"/>
</dbReference>
<dbReference type="Pfam" id="PF20906">
    <property type="entry name" value="S-Me-THD_C"/>
    <property type="match status" value="1"/>
</dbReference>
<dbReference type="Proteomes" id="UP000824225">
    <property type="component" value="Unassembled WGS sequence"/>
</dbReference>
<protein>
    <submittedName>
        <fullName evidence="3">DUF917 domain-containing protein</fullName>
    </submittedName>
</protein>
<comment type="caution">
    <text evidence="3">The sequence shown here is derived from an EMBL/GenBank/DDBJ whole genome shotgun (WGS) entry which is preliminary data.</text>
</comment>
<evidence type="ECO:0000259" key="1">
    <source>
        <dbReference type="Pfam" id="PF06032"/>
    </source>
</evidence>
<name>A0A9D2KLA3_9BACT</name>
<sequence>MSELVLRTEQDVEDLTWGATFYGVGGGGTASEGLTLLKKELARVGSITCVDPGALRDDAWTATVSFMGNRAPLSPEQESQKKNLGLVEWKYENNMVEAVRFLEKISGRKVEALIVPELGGANTPSPIATAAAMGIHAVDADYAGRAVPEIAQCGACLMGEPTVPIASVDKWGNKAVIYEAVNDALGERLGKMLAMAAFGNTAIALLLLPASVMKNCVVPGTISESHSLGKAVREARAAGRDAAEAALAHTGGRKLFQGTLVKKDWAVKDGYLDGYHVFEGDGEFAGHTFKVWYKNENHVTWLDDKPYVTTPDRVHQIETNLGMPLLNNECREGQHFMFIGLPSRELHLRPEILPRMSPRHYGFDIDYVPMNQR</sequence>
<reference evidence="3" key="1">
    <citation type="journal article" date="2021" name="PeerJ">
        <title>Extensive microbial diversity within the chicken gut microbiome revealed by metagenomics and culture.</title>
        <authorList>
            <person name="Gilroy R."/>
            <person name="Ravi A."/>
            <person name="Getino M."/>
            <person name="Pursley I."/>
            <person name="Horton D.L."/>
            <person name="Alikhan N.F."/>
            <person name="Baker D."/>
            <person name="Gharbi K."/>
            <person name="Hall N."/>
            <person name="Watson M."/>
            <person name="Adriaenssens E.M."/>
            <person name="Foster-Nyarko E."/>
            <person name="Jarju S."/>
            <person name="Secka A."/>
            <person name="Antonio M."/>
            <person name="Oren A."/>
            <person name="Chaudhuri R.R."/>
            <person name="La Ragione R."/>
            <person name="Hildebrand F."/>
            <person name="Pallen M.J."/>
        </authorList>
    </citation>
    <scope>NUCLEOTIDE SEQUENCE</scope>
    <source>
        <strain evidence="3">CHK186-16707</strain>
    </source>
</reference>
<dbReference type="Gene3D" id="3.40.1610.10">
    <property type="entry name" value="CV3147-like domain"/>
    <property type="match status" value="1"/>
</dbReference>
<dbReference type="InterPro" id="IPR024071">
    <property type="entry name" value="S-Me-THD_C_sf"/>
</dbReference>
<evidence type="ECO:0000313" key="4">
    <source>
        <dbReference type="Proteomes" id="UP000824225"/>
    </source>
</evidence>
<dbReference type="InterPro" id="IPR048350">
    <property type="entry name" value="S-Me-THD-like_C"/>
</dbReference>
<proteinExistence type="predicted"/>